<keyword evidence="1" id="KW-1133">Transmembrane helix</keyword>
<dbReference type="RefSeq" id="WP_006525096.1">
    <property type="nucleotide sequence ID" value="NZ_CABJCF010000002.1"/>
</dbReference>
<evidence type="ECO:0000313" key="2">
    <source>
        <dbReference type="EMBL" id="RGT56457.1"/>
    </source>
</evidence>
<evidence type="ECO:0000313" key="3">
    <source>
        <dbReference type="Proteomes" id="UP000284731"/>
    </source>
</evidence>
<sequence length="116" mass="13532">MLKKLILPFRDIKVWIYVGIVILLSVIVGIIKQPFRFGFLNSLGILTAILFFVGTFRQAWLKGDFSSLEFQRSKDLDPTYADYRKRILLERSQRHNTPLFASIVLILLCIVLPRFM</sequence>
<feature type="transmembrane region" description="Helical" evidence="1">
    <location>
        <begin position="96"/>
        <end position="115"/>
    </location>
</feature>
<name>A0A412PFT8_9FIRM</name>
<feature type="transmembrane region" description="Helical" evidence="1">
    <location>
        <begin position="12"/>
        <end position="31"/>
    </location>
</feature>
<evidence type="ECO:0008006" key="4">
    <source>
        <dbReference type="Google" id="ProtNLM"/>
    </source>
</evidence>
<gene>
    <name evidence="2" type="ORF">DWX20_06550</name>
</gene>
<dbReference type="Proteomes" id="UP000284731">
    <property type="component" value="Unassembled WGS sequence"/>
</dbReference>
<organism evidence="2 3">
    <name type="scientific">Solobacterium moorei</name>
    <dbReference type="NCBI Taxonomy" id="102148"/>
    <lineage>
        <taxon>Bacteria</taxon>
        <taxon>Bacillati</taxon>
        <taxon>Bacillota</taxon>
        <taxon>Erysipelotrichia</taxon>
        <taxon>Erysipelotrichales</taxon>
        <taxon>Erysipelotrichaceae</taxon>
        <taxon>Solobacterium</taxon>
    </lineage>
</organism>
<reference evidence="2 3" key="1">
    <citation type="submission" date="2018-08" db="EMBL/GenBank/DDBJ databases">
        <title>A genome reference for cultivated species of the human gut microbiota.</title>
        <authorList>
            <person name="Zou Y."/>
            <person name="Xue W."/>
            <person name="Luo G."/>
        </authorList>
    </citation>
    <scope>NUCLEOTIDE SEQUENCE [LARGE SCALE GENOMIC DNA]</scope>
    <source>
        <strain evidence="2 3">AF18-46</strain>
    </source>
</reference>
<feature type="transmembrane region" description="Helical" evidence="1">
    <location>
        <begin position="37"/>
        <end position="56"/>
    </location>
</feature>
<protein>
    <recommendedName>
        <fullName evidence="4">DUF3899 domain-containing protein</fullName>
    </recommendedName>
</protein>
<keyword evidence="1" id="KW-0472">Membrane</keyword>
<dbReference type="EMBL" id="QRWX01000002">
    <property type="protein sequence ID" value="RGT56457.1"/>
    <property type="molecule type" value="Genomic_DNA"/>
</dbReference>
<dbReference type="AlphaFoldDB" id="A0A412PFT8"/>
<comment type="caution">
    <text evidence="2">The sequence shown here is derived from an EMBL/GenBank/DDBJ whole genome shotgun (WGS) entry which is preliminary data.</text>
</comment>
<proteinExistence type="predicted"/>
<accession>A0A412PFT8</accession>
<evidence type="ECO:0000256" key="1">
    <source>
        <dbReference type="SAM" id="Phobius"/>
    </source>
</evidence>
<keyword evidence="1" id="KW-0812">Transmembrane</keyword>